<protein>
    <recommendedName>
        <fullName evidence="3">Spore coat protein</fullName>
    </recommendedName>
</protein>
<dbReference type="KEGG" id="mpec:B9O19_00195"/>
<keyword evidence="2" id="KW-1185">Reference proteome</keyword>
<name>A0A2K9P0M6_9FIRM</name>
<dbReference type="RefSeq" id="WP_169925261.1">
    <property type="nucleotide sequence ID" value="NZ_CP020991.1"/>
</dbReference>
<dbReference type="Proteomes" id="UP000235589">
    <property type="component" value="Chromosome"/>
</dbReference>
<sequence>MSPKELLYIEDALGHEQFLKTQCQDTANNLQDGELKNYVSQLVMKHDELFKQFYNLV</sequence>
<proteinExistence type="predicted"/>
<dbReference type="GeneID" id="98063711"/>
<evidence type="ECO:0008006" key="3">
    <source>
        <dbReference type="Google" id="ProtNLM"/>
    </source>
</evidence>
<dbReference type="AlphaFoldDB" id="A0A2K9P0M6"/>
<evidence type="ECO:0000313" key="1">
    <source>
        <dbReference type="EMBL" id="AUO18379.1"/>
    </source>
</evidence>
<reference evidence="1 2" key="1">
    <citation type="submission" date="2017-04" db="EMBL/GenBank/DDBJ databases">
        <title>Monoglobus pectinilyticus 14 draft genome.</title>
        <authorList>
            <person name="Kim C."/>
            <person name="Rosendale D.I."/>
            <person name="Kelly W.J."/>
            <person name="Tannock G.W."/>
            <person name="Patchett M.L."/>
            <person name="Jordens J.Z."/>
        </authorList>
    </citation>
    <scope>NUCLEOTIDE SEQUENCE [LARGE SCALE GENOMIC DNA]</scope>
    <source>
        <strain evidence="1 2">14</strain>
    </source>
</reference>
<accession>A0A2K9P0M6</accession>
<gene>
    <name evidence="1" type="ORF">B9O19_00195</name>
</gene>
<evidence type="ECO:0000313" key="2">
    <source>
        <dbReference type="Proteomes" id="UP000235589"/>
    </source>
</evidence>
<dbReference type="EMBL" id="CP020991">
    <property type="protein sequence ID" value="AUO18379.1"/>
    <property type="molecule type" value="Genomic_DNA"/>
</dbReference>
<organism evidence="1 2">
    <name type="scientific">Monoglobus pectinilyticus</name>
    <dbReference type="NCBI Taxonomy" id="1981510"/>
    <lineage>
        <taxon>Bacteria</taxon>
        <taxon>Bacillati</taxon>
        <taxon>Bacillota</taxon>
        <taxon>Clostridia</taxon>
        <taxon>Monoglobales</taxon>
        <taxon>Monoglobaceae</taxon>
        <taxon>Monoglobus</taxon>
    </lineage>
</organism>